<organism evidence="1 2">
    <name type="scientific">Ensete ventricosum</name>
    <name type="common">Abyssinian banana</name>
    <name type="synonym">Musa ensete</name>
    <dbReference type="NCBI Taxonomy" id="4639"/>
    <lineage>
        <taxon>Eukaryota</taxon>
        <taxon>Viridiplantae</taxon>
        <taxon>Streptophyta</taxon>
        <taxon>Embryophyta</taxon>
        <taxon>Tracheophyta</taxon>
        <taxon>Spermatophyta</taxon>
        <taxon>Magnoliopsida</taxon>
        <taxon>Liliopsida</taxon>
        <taxon>Zingiberales</taxon>
        <taxon>Musaceae</taxon>
        <taxon>Ensete</taxon>
    </lineage>
</organism>
<accession>A0A427AYM6</accession>
<sequence length="73" mass="8311">MVLMACCSSSSTSSHVRDLRLRVLDPRSVQSPKAFPFYSGDLYSMTNLEFDLNDAQTWFDVLARLRAVIPRVK</sequence>
<protein>
    <submittedName>
        <fullName evidence="1">Uncharacterized protein</fullName>
    </submittedName>
</protein>
<evidence type="ECO:0000313" key="2">
    <source>
        <dbReference type="Proteomes" id="UP000287651"/>
    </source>
</evidence>
<dbReference type="Proteomes" id="UP000287651">
    <property type="component" value="Unassembled WGS sequence"/>
</dbReference>
<evidence type="ECO:0000313" key="1">
    <source>
        <dbReference type="EMBL" id="RRT81206.1"/>
    </source>
</evidence>
<dbReference type="EMBL" id="AMZH03000968">
    <property type="protein sequence ID" value="RRT81206.1"/>
    <property type="molecule type" value="Genomic_DNA"/>
</dbReference>
<feature type="non-terminal residue" evidence="1">
    <location>
        <position position="73"/>
    </location>
</feature>
<reference evidence="1 2" key="1">
    <citation type="journal article" date="2014" name="Agronomy (Basel)">
        <title>A Draft Genome Sequence for Ensete ventricosum, the Drought-Tolerant Tree Against Hunger.</title>
        <authorList>
            <person name="Harrison J."/>
            <person name="Moore K.A."/>
            <person name="Paszkiewicz K."/>
            <person name="Jones T."/>
            <person name="Grant M."/>
            <person name="Ambacheew D."/>
            <person name="Muzemil S."/>
            <person name="Studholme D.J."/>
        </authorList>
    </citation>
    <scope>NUCLEOTIDE SEQUENCE [LARGE SCALE GENOMIC DNA]</scope>
</reference>
<gene>
    <name evidence="1" type="ORF">B296_00009339</name>
</gene>
<name>A0A427AYM6_ENSVE</name>
<dbReference type="AlphaFoldDB" id="A0A427AYM6"/>
<proteinExistence type="predicted"/>
<comment type="caution">
    <text evidence="1">The sequence shown here is derived from an EMBL/GenBank/DDBJ whole genome shotgun (WGS) entry which is preliminary data.</text>
</comment>